<dbReference type="InterPro" id="IPR011646">
    <property type="entry name" value="KAP_P-loop"/>
</dbReference>
<feature type="domain" description="KAP NTPase" evidence="2">
    <location>
        <begin position="25"/>
        <end position="383"/>
    </location>
</feature>
<evidence type="ECO:0000313" key="4">
    <source>
        <dbReference type="Proteomes" id="UP000662783"/>
    </source>
</evidence>
<gene>
    <name evidence="3" type="ORF">JR347_08790</name>
</gene>
<dbReference type="AlphaFoldDB" id="A0A974WJM2"/>
<organism evidence="3 4">
    <name type="scientific">Fulvivirga lutea</name>
    <dbReference type="NCBI Taxonomy" id="2810512"/>
    <lineage>
        <taxon>Bacteria</taxon>
        <taxon>Pseudomonadati</taxon>
        <taxon>Bacteroidota</taxon>
        <taxon>Cytophagia</taxon>
        <taxon>Cytophagales</taxon>
        <taxon>Fulvivirgaceae</taxon>
        <taxon>Fulvivirga</taxon>
    </lineage>
</organism>
<dbReference type="Pfam" id="PF07693">
    <property type="entry name" value="KAP_NTPase"/>
    <property type="match status" value="1"/>
</dbReference>
<proteinExistence type="predicted"/>
<dbReference type="InterPro" id="IPR027417">
    <property type="entry name" value="P-loop_NTPase"/>
</dbReference>
<sequence>MSKKYNFIDNKPLGKDLFESQSQESTAKVICDIIKENQFQVIGIDGGWGVGKSNLVQIVDDKLKGYSFFIYDVWGHQEDEQRRSLLVELTEFISDEKNNLVKNEAKWKNKLKKLLSKEKEVTTENQPYLSPGFIASVISVIYTPTALAFKDEFTFEDWLYIPAIIWKVLLWGLPWLIVFALFIKHLIDSRKNSKGFRELLKSAFQETFQVYTDKQKKETKIETISEYEPPVKAFQDWMSEIDKDLKDKKLVLVLDNFDRLPKNHILNVWSSIHVFFAEKTYTNIKVIIPFDRKHIKNAFKDLNGESENENFADDYINKTFDIVFRVAPPILSSWKIFFKTNWKNAFPSFSEDEYERVELAYEILRPNITPREIVAFINDCVSTKLLQESIPDRYIAIFLLNREIILNHPLNAINNLDYLRGLKSLYEQDTKYAEYITALAYQINPENALEVVYRKQLKDSLVNKDNEKFTEISKTQVFTHIIKPVLNEIKEYGNPILVLKELEVSKQVSQSRLDNIWQSIYAQVKAGQLSTGKLEEAQIVLLSKLKSSFKTEWLKLILSSFWVGNEGLNIDDYVKNIDGLREACSKMDWDVDVLKYVEKKKVSVEHIKQLVELKGDEYLNYKLSCSSIEIDEYLEGLAVSELDEAEFIYYMSNAGDFKKFTKKLYEYLQQNKNNKDHVKRIIDLLKLVDRDKFDVSTVLADADIYTLISNTQIDEEVMIDLAALRLSLLSKSHASYQGVYSKVLNIDDDEFSSSVAQELEWYINYHEFLVGSTSFTNALVKSVVKQLLLIERNHESYCIEPIIKNLIPIADVNELNTEEILNSLEDFPEGDYLVKELLKLDSKTLEILFKSDSKAANMVIELLTNHFKGLIKEGWNDIFSDLNSSTFDNLRAINFNQWNAFALEEFKSLLLHIVDESEIEEIEVVEWLIESFKSSGKSLENTFKSIRDRLILNDSISTEVFNLLLKPVVDFGKLIEKPDDSVRTIFNSELLDNSISVGLMKENADQLKILFSKSSTTSKSDFREGLQARSSDENIYELARLLGFKIKKSNKKDGEESDEQS</sequence>
<dbReference type="EMBL" id="CP070608">
    <property type="protein sequence ID" value="QSE99169.1"/>
    <property type="molecule type" value="Genomic_DNA"/>
</dbReference>
<keyword evidence="4" id="KW-1185">Reference proteome</keyword>
<accession>A0A974WJM2</accession>
<protein>
    <recommendedName>
        <fullName evidence="2">KAP NTPase domain-containing protein</fullName>
    </recommendedName>
</protein>
<dbReference type="KEGG" id="fuv:JR347_08790"/>
<dbReference type="SUPFAM" id="SSF52540">
    <property type="entry name" value="P-loop containing nucleoside triphosphate hydrolases"/>
    <property type="match status" value="1"/>
</dbReference>
<evidence type="ECO:0000313" key="3">
    <source>
        <dbReference type="EMBL" id="QSE99169.1"/>
    </source>
</evidence>
<reference evidence="3" key="1">
    <citation type="submission" date="2021-02" db="EMBL/GenBank/DDBJ databases">
        <title>Fulvivirga sp. S481 isolated from sea water.</title>
        <authorList>
            <person name="Bae S.S."/>
            <person name="Baek K."/>
        </authorList>
    </citation>
    <scope>NUCLEOTIDE SEQUENCE</scope>
    <source>
        <strain evidence="3">S481</strain>
    </source>
</reference>
<keyword evidence="1" id="KW-1133">Transmembrane helix</keyword>
<keyword evidence="1" id="KW-0472">Membrane</keyword>
<name>A0A974WJM2_9BACT</name>
<evidence type="ECO:0000259" key="2">
    <source>
        <dbReference type="Pfam" id="PF07693"/>
    </source>
</evidence>
<evidence type="ECO:0000256" key="1">
    <source>
        <dbReference type="SAM" id="Phobius"/>
    </source>
</evidence>
<keyword evidence="1" id="KW-0812">Transmembrane</keyword>
<dbReference type="RefSeq" id="WP_205723680.1">
    <property type="nucleotide sequence ID" value="NZ_CP070608.1"/>
</dbReference>
<dbReference type="Proteomes" id="UP000662783">
    <property type="component" value="Chromosome"/>
</dbReference>
<feature type="transmembrane region" description="Helical" evidence="1">
    <location>
        <begin position="159"/>
        <end position="183"/>
    </location>
</feature>